<sequence>MINFLVGLGASIGVIIIYSLLKVASDFDDEVDEMYKEYDYYDNCELNKKYNYYEDTHRKNPNKDQYENR</sequence>
<gene>
    <name evidence="2" type="ORF">ERS852470_03342</name>
</gene>
<evidence type="ECO:0000256" key="1">
    <source>
        <dbReference type="SAM" id="Phobius"/>
    </source>
</evidence>
<keyword evidence="1" id="KW-0812">Transmembrane</keyword>
<keyword evidence="1" id="KW-0472">Membrane</keyword>
<dbReference type="EMBL" id="CYZV01000051">
    <property type="protein sequence ID" value="CUO77851.1"/>
    <property type="molecule type" value="Genomic_DNA"/>
</dbReference>
<dbReference type="Proteomes" id="UP000095558">
    <property type="component" value="Unassembled WGS sequence"/>
</dbReference>
<organism evidence="2 3">
    <name type="scientific">Clostridium disporicum</name>
    <dbReference type="NCBI Taxonomy" id="84024"/>
    <lineage>
        <taxon>Bacteria</taxon>
        <taxon>Bacillati</taxon>
        <taxon>Bacillota</taxon>
        <taxon>Clostridia</taxon>
        <taxon>Eubacteriales</taxon>
        <taxon>Clostridiaceae</taxon>
        <taxon>Clostridium</taxon>
    </lineage>
</organism>
<evidence type="ECO:0000313" key="2">
    <source>
        <dbReference type="EMBL" id="CUO77851.1"/>
    </source>
</evidence>
<accession>A0A174HUE7</accession>
<reference evidence="2 3" key="1">
    <citation type="submission" date="2015-09" db="EMBL/GenBank/DDBJ databases">
        <authorList>
            <consortium name="Pathogen Informatics"/>
        </authorList>
    </citation>
    <scope>NUCLEOTIDE SEQUENCE [LARGE SCALE GENOMIC DNA]</scope>
    <source>
        <strain evidence="2 3">2789STDY5834855</strain>
    </source>
</reference>
<keyword evidence="1" id="KW-1133">Transmembrane helix</keyword>
<protein>
    <submittedName>
        <fullName evidence="2">Uncharacterized protein</fullName>
    </submittedName>
</protein>
<name>A0A174HUE7_9CLOT</name>
<proteinExistence type="predicted"/>
<dbReference type="RefSeq" id="WP_042401115.1">
    <property type="nucleotide sequence ID" value="NZ_CYYT01000031.1"/>
</dbReference>
<feature type="transmembrane region" description="Helical" evidence="1">
    <location>
        <begin position="6"/>
        <end position="24"/>
    </location>
</feature>
<dbReference type="AlphaFoldDB" id="A0A174HUE7"/>
<evidence type="ECO:0000313" key="3">
    <source>
        <dbReference type="Proteomes" id="UP000095558"/>
    </source>
</evidence>
<dbReference type="GeneID" id="83012890"/>